<dbReference type="PANTHER" id="PTHR34722">
    <property type="entry name" value="HOMOLOG OF ODR-2 (TWO)-RELATED"/>
    <property type="match status" value="1"/>
</dbReference>
<accession>A0A8J2M152</accession>
<organism evidence="3 4">
    <name type="scientific">Cercopithifilaria johnstoni</name>
    <dbReference type="NCBI Taxonomy" id="2874296"/>
    <lineage>
        <taxon>Eukaryota</taxon>
        <taxon>Metazoa</taxon>
        <taxon>Ecdysozoa</taxon>
        <taxon>Nematoda</taxon>
        <taxon>Chromadorea</taxon>
        <taxon>Rhabditida</taxon>
        <taxon>Spirurina</taxon>
        <taxon>Spiruromorpha</taxon>
        <taxon>Filarioidea</taxon>
        <taxon>Onchocercidae</taxon>
        <taxon>Cercopithifilaria</taxon>
    </lineage>
</organism>
<protein>
    <submittedName>
        <fullName evidence="3">Uncharacterized protein</fullName>
    </submittedName>
</protein>
<feature type="compositionally biased region" description="Basic and acidic residues" evidence="1">
    <location>
        <begin position="211"/>
        <end position="239"/>
    </location>
</feature>
<dbReference type="AlphaFoldDB" id="A0A8J2M152"/>
<dbReference type="Gene3D" id="2.40.50.1060">
    <property type="match status" value="1"/>
</dbReference>
<feature type="region of interest" description="Disordered" evidence="1">
    <location>
        <begin position="205"/>
        <end position="284"/>
    </location>
</feature>
<comment type="caution">
    <text evidence="3">The sequence shown here is derived from an EMBL/GenBank/DDBJ whole genome shotgun (WGS) entry which is preliminary data.</text>
</comment>
<name>A0A8J2M152_9BILA</name>
<dbReference type="InterPro" id="IPR010558">
    <property type="entry name" value="Ly-6-related"/>
</dbReference>
<dbReference type="GO" id="GO:0043025">
    <property type="term" value="C:neuronal cell body"/>
    <property type="evidence" value="ECO:0007669"/>
    <property type="project" value="TreeGrafter"/>
</dbReference>
<evidence type="ECO:0000256" key="1">
    <source>
        <dbReference type="SAM" id="MobiDB-lite"/>
    </source>
</evidence>
<dbReference type="PANTHER" id="PTHR34722:SF6">
    <property type="entry name" value="HOMOLOG OF ODR-2 (TWO)"/>
    <property type="match status" value="1"/>
</dbReference>
<keyword evidence="2" id="KW-0472">Membrane</keyword>
<sequence length="360" mass="41312">MCSIEICGQTRSFFYSLLITAYQSLIILSTLSSLSPLLVSSFDPKTSHLSVCFSCASTAYLNLWNQLMHHYFPPKNFTDRCWEPDSEIGTVPCRGSCFILVEEIYEHFSTHAVMRGCVNRFLLFGLDEDIRGALTDKSECRITDRRLFHLVALTPQTDLVMMCSCMGSLCNYANMDHILSIAVPSAYNAFLSLLVLVNAASTQPTTVGQENKNKVEEIKDMKKDEEMKIERKKDEEQKKEKKKNNKKEDEKKSKKEKKNGQAERKEETEKVEEDRQNEANPIVTPVSDEDEVILSFSSIHFHCSLQKKKYLFLQLPAETQKTEKGFTVNITQDELPAKTQKKEKEFAVNVTQEEKKEVWK</sequence>
<dbReference type="GO" id="GO:0042048">
    <property type="term" value="P:olfactory behavior"/>
    <property type="evidence" value="ECO:0007669"/>
    <property type="project" value="TreeGrafter"/>
</dbReference>
<reference evidence="3" key="1">
    <citation type="submission" date="2021-09" db="EMBL/GenBank/DDBJ databases">
        <authorList>
            <consortium name="Pathogen Informatics"/>
        </authorList>
    </citation>
    <scope>NUCLEOTIDE SEQUENCE</scope>
</reference>
<dbReference type="Pfam" id="PF06579">
    <property type="entry name" value="Ly-6_related"/>
    <property type="match status" value="1"/>
</dbReference>
<evidence type="ECO:0000313" key="4">
    <source>
        <dbReference type="Proteomes" id="UP000746747"/>
    </source>
</evidence>
<keyword evidence="4" id="KW-1185">Reference proteome</keyword>
<evidence type="ECO:0000256" key="2">
    <source>
        <dbReference type="SAM" id="Phobius"/>
    </source>
</evidence>
<proteinExistence type="predicted"/>
<dbReference type="GO" id="GO:0030424">
    <property type="term" value="C:axon"/>
    <property type="evidence" value="ECO:0007669"/>
    <property type="project" value="TreeGrafter"/>
</dbReference>
<feature type="compositionally biased region" description="Basic and acidic residues" evidence="1">
    <location>
        <begin position="246"/>
        <end position="277"/>
    </location>
</feature>
<keyword evidence="2" id="KW-1133">Transmembrane helix</keyword>
<dbReference type="Proteomes" id="UP000746747">
    <property type="component" value="Unassembled WGS sequence"/>
</dbReference>
<dbReference type="GO" id="GO:1990834">
    <property type="term" value="P:response to odorant"/>
    <property type="evidence" value="ECO:0007669"/>
    <property type="project" value="TreeGrafter"/>
</dbReference>
<gene>
    <name evidence="3" type="ORF">CJOHNSTONI_LOCUS3491</name>
</gene>
<evidence type="ECO:0000313" key="3">
    <source>
        <dbReference type="EMBL" id="CAG9533246.1"/>
    </source>
</evidence>
<feature type="transmembrane region" description="Helical" evidence="2">
    <location>
        <begin position="12"/>
        <end position="34"/>
    </location>
</feature>
<dbReference type="EMBL" id="CAKAEH010001235">
    <property type="protein sequence ID" value="CAG9533246.1"/>
    <property type="molecule type" value="Genomic_DNA"/>
</dbReference>
<dbReference type="OrthoDB" id="5826974at2759"/>
<keyword evidence="2" id="KW-0812">Transmembrane</keyword>